<keyword evidence="11" id="KW-0256">Endoplasmic reticulum</keyword>
<dbReference type="EC" id="2.4.1.109" evidence="6"/>
<name>A0A482XG41_LAOST</name>
<dbReference type="SMR" id="A0A482XG41"/>
<dbReference type="InterPro" id="IPR011990">
    <property type="entry name" value="TPR-like_helical_dom_sf"/>
</dbReference>
<evidence type="ECO:0000256" key="4">
    <source>
        <dbReference type="ARBA" id="ARBA00004922"/>
    </source>
</evidence>
<evidence type="ECO:0000256" key="3">
    <source>
        <dbReference type="ARBA" id="ARBA00004240"/>
    </source>
</evidence>
<feature type="repeat" description="TPR" evidence="16">
    <location>
        <begin position="453"/>
        <end position="486"/>
    </location>
</feature>
<evidence type="ECO:0000256" key="2">
    <source>
        <dbReference type="ARBA" id="ARBA00004141"/>
    </source>
</evidence>
<evidence type="ECO:0000256" key="17">
    <source>
        <dbReference type="SAM" id="Phobius"/>
    </source>
</evidence>
<dbReference type="STRING" id="195883.A0A482XG41"/>
<feature type="transmembrane region" description="Helical" evidence="17">
    <location>
        <begin position="205"/>
        <end position="229"/>
    </location>
</feature>
<keyword evidence="10 16" id="KW-0802">TPR repeat</keyword>
<feature type="transmembrane region" description="Helical" evidence="17">
    <location>
        <begin position="54"/>
        <end position="72"/>
    </location>
</feature>
<keyword evidence="8 17" id="KW-0812">Transmembrane</keyword>
<feature type="repeat" description="TPR" evidence="16">
    <location>
        <begin position="416"/>
        <end position="449"/>
    </location>
</feature>
<evidence type="ECO:0000256" key="14">
    <source>
        <dbReference type="ARBA" id="ARBA00045085"/>
    </source>
</evidence>
<feature type="repeat" description="TPR" evidence="16">
    <location>
        <begin position="303"/>
        <end position="336"/>
    </location>
</feature>
<feature type="domain" description="DUF1736" evidence="18">
    <location>
        <begin position="75"/>
        <end position="145"/>
    </location>
</feature>
<protein>
    <recommendedName>
        <fullName evidence="6">dolichyl-phosphate-mannose--protein mannosyltransferase</fullName>
        <ecNumber evidence="6">2.4.1.109</ecNumber>
    </recommendedName>
</protein>
<dbReference type="UniPathway" id="UPA00378"/>
<comment type="caution">
    <text evidence="19">The sequence shown here is derived from an EMBL/GenBank/DDBJ whole genome shotgun (WGS) entry which is preliminary data.</text>
</comment>
<feature type="transmembrane region" description="Helical" evidence="17">
    <location>
        <begin position="235"/>
        <end position="252"/>
    </location>
</feature>
<evidence type="ECO:0000256" key="6">
    <source>
        <dbReference type="ARBA" id="ARBA00012839"/>
    </source>
</evidence>
<accession>A0A482XG41</accession>
<gene>
    <name evidence="19" type="ORF">LSTR_LSTR002313</name>
</gene>
<dbReference type="Gene3D" id="1.25.40.10">
    <property type="entry name" value="Tetratricopeptide repeat domain"/>
    <property type="match status" value="4"/>
</dbReference>
<evidence type="ECO:0000256" key="7">
    <source>
        <dbReference type="ARBA" id="ARBA00022679"/>
    </source>
</evidence>
<dbReference type="PROSITE" id="PS50005">
    <property type="entry name" value="TPR"/>
    <property type="match status" value="6"/>
</dbReference>
<dbReference type="GO" id="GO:0004169">
    <property type="term" value="F:dolichyl-phosphate-mannose-protein mannosyltransferase activity"/>
    <property type="evidence" value="ECO:0007669"/>
    <property type="project" value="UniProtKB-EC"/>
</dbReference>
<evidence type="ECO:0000256" key="8">
    <source>
        <dbReference type="ARBA" id="ARBA00022692"/>
    </source>
</evidence>
<evidence type="ECO:0000256" key="5">
    <source>
        <dbReference type="ARBA" id="ARBA00007882"/>
    </source>
</evidence>
<keyword evidence="7" id="KW-0808">Transferase</keyword>
<dbReference type="Pfam" id="PF13414">
    <property type="entry name" value="TPR_11"/>
    <property type="match status" value="1"/>
</dbReference>
<dbReference type="OrthoDB" id="1658288at2759"/>
<evidence type="ECO:0000256" key="10">
    <source>
        <dbReference type="ARBA" id="ARBA00022803"/>
    </source>
</evidence>
<comment type="catalytic activity">
    <reaction evidence="15">
        <text>a di-trans,poly-cis-dolichyl beta-D-mannosyl phosphate + L-seryl-[protein] = 3-O-(alpha-D-mannosyl)-L-seryl-[protein] + a di-trans,poly-cis-dolichyl phosphate + H(+)</text>
        <dbReference type="Rhea" id="RHEA:17377"/>
        <dbReference type="Rhea" id="RHEA-COMP:9863"/>
        <dbReference type="Rhea" id="RHEA-COMP:13546"/>
        <dbReference type="Rhea" id="RHEA-COMP:19498"/>
        <dbReference type="Rhea" id="RHEA-COMP:19501"/>
        <dbReference type="ChEBI" id="CHEBI:15378"/>
        <dbReference type="ChEBI" id="CHEBI:29999"/>
        <dbReference type="ChEBI" id="CHEBI:57683"/>
        <dbReference type="ChEBI" id="CHEBI:58211"/>
        <dbReference type="ChEBI" id="CHEBI:137321"/>
        <dbReference type="EC" id="2.4.1.109"/>
    </reaction>
</comment>
<comment type="similarity">
    <text evidence="5">Belongs to the TMTC family.</text>
</comment>
<dbReference type="SUPFAM" id="SSF48452">
    <property type="entry name" value="TPR-like"/>
    <property type="match status" value="2"/>
</dbReference>
<feature type="repeat" description="TPR" evidence="16">
    <location>
        <begin position="590"/>
        <end position="623"/>
    </location>
</feature>
<keyword evidence="9" id="KW-0677">Repeat</keyword>
<evidence type="ECO:0000313" key="19">
    <source>
        <dbReference type="EMBL" id="RZF44540.1"/>
    </source>
</evidence>
<dbReference type="Pfam" id="PF07721">
    <property type="entry name" value="TPR_4"/>
    <property type="match status" value="1"/>
</dbReference>
<dbReference type="PANTHER" id="PTHR44216:SF3">
    <property type="entry name" value="PROTEIN O-MANNOSYL-TRANSFERASE TMTC2"/>
    <property type="match status" value="1"/>
</dbReference>
<dbReference type="EMBL" id="QKKF02010496">
    <property type="protein sequence ID" value="RZF44540.1"/>
    <property type="molecule type" value="Genomic_DNA"/>
</dbReference>
<dbReference type="InterPro" id="IPR011717">
    <property type="entry name" value="TPR-4"/>
</dbReference>
<comment type="pathway">
    <text evidence="4">Protein modification; protein glycosylation.</text>
</comment>
<evidence type="ECO:0000256" key="13">
    <source>
        <dbReference type="ARBA" id="ARBA00023136"/>
    </source>
</evidence>
<evidence type="ECO:0000256" key="1">
    <source>
        <dbReference type="ARBA" id="ARBA00003582"/>
    </source>
</evidence>
<evidence type="ECO:0000256" key="9">
    <source>
        <dbReference type="ARBA" id="ARBA00022737"/>
    </source>
</evidence>
<evidence type="ECO:0000256" key="15">
    <source>
        <dbReference type="ARBA" id="ARBA00045102"/>
    </source>
</evidence>
<keyword evidence="20" id="KW-1185">Reference proteome</keyword>
<keyword evidence="12 17" id="KW-1133">Transmembrane helix</keyword>
<reference evidence="19 20" key="1">
    <citation type="journal article" date="2017" name="Gigascience">
        <title>Genome sequence of the small brown planthopper, Laodelphax striatellus.</title>
        <authorList>
            <person name="Zhu J."/>
            <person name="Jiang F."/>
            <person name="Wang X."/>
            <person name="Yang P."/>
            <person name="Bao Y."/>
            <person name="Zhao W."/>
            <person name="Wang W."/>
            <person name="Lu H."/>
            <person name="Wang Q."/>
            <person name="Cui N."/>
            <person name="Li J."/>
            <person name="Chen X."/>
            <person name="Luo L."/>
            <person name="Yu J."/>
            <person name="Kang L."/>
            <person name="Cui F."/>
        </authorList>
    </citation>
    <scope>NUCLEOTIDE SEQUENCE [LARGE SCALE GENOMIC DNA]</scope>
    <source>
        <strain evidence="19">Lst14</strain>
    </source>
</reference>
<evidence type="ECO:0000313" key="20">
    <source>
        <dbReference type="Proteomes" id="UP000291343"/>
    </source>
</evidence>
<dbReference type="SMART" id="SM00028">
    <property type="entry name" value="TPR"/>
    <property type="match status" value="8"/>
</dbReference>
<dbReference type="Proteomes" id="UP000291343">
    <property type="component" value="Unassembled WGS sequence"/>
</dbReference>
<dbReference type="AlphaFoldDB" id="A0A482XG41"/>
<dbReference type="PANTHER" id="PTHR44216">
    <property type="entry name" value="PROTEIN O-MANNOSYL-TRANSFERASE TMTC2"/>
    <property type="match status" value="1"/>
</dbReference>
<sequence length="642" mass="72630">MTRKLFGERNHIIDSALSTLLYRLCSIGALCKLQRPRRMREPICVCRWRLTSSLLLLGITLCLLLLLRLVVMGPQSPTFATSDNPAARSPSLLVRSLTFAYLPAFNLQLLVWPRWLSFDWSMDAIPRVVTIWDPRNAASVALYYTAGRAVVRAWQKGGKNCQKRLRTQKCTACKHCTTQHHSHSCRVTNNNNNTSRCECTPYNDLLLLAFGFTAIPFLPASNLFFYVGFVVAERVLYLPSVGFCFAIALGYHLLSRRSGRDKRLVRFCFGVLLVSFSARTLQRNSDWRDEESLYRSGINVNPPKAWGNLGSVLSGQGRMVEAEQAFRTALRYRSNMADVHYNLGILLQSREKYEEAISSYQLAIQYRPSLALAHLNLGQLLASRGRGQEAEAVLRRCAQLDGTGLKDPRTHENTRISALLHLGRLYADRDRHQQAVAVYREANKTMPDHYPPQILYNLLGESLTKLQQHDEAERWYKAALSAKPDHVPAHLTYGKLLAKNRTRIVEAEQWFLKAPILASADPTVYQHFGQFLAELDRHSEAANQYLRATELAPKQYDLVLSAATALRQAGMNHQAENFYRKAVSLRPKEAASHSNLGAMLHLNGKYTEAAASYKEALRLQPHDPTTLSNLHKLRSLTARLET</sequence>
<dbReference type="InterPro" id="IPR019734">
    <property type="entry name" value="TPR_rpt"/>
</dbReference>
<dbReference type="GO" id="GO:0005789">
    <property type="term" value="C:endoplasmic reticulum membrane"/>
    <property type="evidence" value="ECO:0007669"/>
    <property type="project" value="TreeGrafter"/>
</dbReference>
<comment type="subcellular location">
    <subcellularLocation>
        <location evidence="3">Endoplasmic reticulum</location>
    </subcellularLocation>
    <subcellularLocation>
        <location evidence="2">Membrane</location>
        <topology evidence="2">Multi-pass membrane protein</topology>
    </subcellularLocation>
</comment>
<evidence type="ECO:0000256" key="16">
    <source>
        <dbReference type="PROSITE-ProRule" id="PRU00339"/>
    </source>
</evidence>
<evidence type="ECO:0000256" key="11">
    <source>
        <dbReference type="ARBA" id="ARBA00022824"/>
    </source>
</evidence>
<dbReference type="InterPro" id="IPR013618">
    <property type="entry name" value="TMTC_DUF1736"/>
</dbReference>
<feature type="repeat" description="TPR" evidence="16">
    <location>
        <begin position="337"/>
        <end position="370"/>
    </location>
</feature>
<feature type="repeat" description="TPR" evidence="16">
    <location>
        <begin position="522"/>
        <end position="555"/>
    </location>
</feature>
<evidence type="ECO:0000256" key="12">
    <source>
        <dbReference type="ARBA" id="ARBA00022989"/>
    </source>
</evidence>
<proteinExistence type="inferred from homology"/>
<evidence type="ECO:0000259" key="18">
    <source>
        <dbReference type="Pfam" id="PF08409"/>
    </source>
</evidence>
<dbReference type="Pfam" id="PF13432">
    <property type="entry name" value="TPR_16"/>
    <property type="match status" value="1"/>
</dbReference>
<dbReference type="Pfam" id="PF08409">
    <property type="entry name" value="TMTC_DUF1736"/>
    <property type="match status" value="1"/>
</dbReference>
<comment type="catalytic activity">
    <reaction evidence="14">
        <text>a di-trans,poly-cis-dolichyl beta-D-mannosyl phosphate + L-threonyl-[protein] = 3-O-(alpha-D-mannosyl)-L-threonyl-[protein] + a di-trans,poly-cis-dolichyl phosphate + H(+)</text>
        <dbReference type="Rhea" id="RHEA:53396"/>
        <dbReference type="Rhea" id="RHEA-COMP:11060"/>
        <dbReference type="Rhea" id="RHEA-COMP:13547"/>
        <dbReference type="Rhea" id="RHEA-COMP:19498"/>
        <dbReference type="Rhea" id="RHEA-COMP:19501"/>
        <dbReference type="ChEBI" id="CHEBI:15378"/>
        <dbReference type="ChEBI" id="CHEBI:30013"/>
        <dbReference type="ChEBI" id="CHEBI:57683"/>
        <dbReference type="ChEBI" id="CHEBI:58211"/>
        <dbReference type="ChEBI" id="CHEBI:137323"/>
        <dbReference type="EC" id="2.4.1.109"/>
    </reaction>
</comment>
<organism evidence="19 20">
    <name type="scientific">Laodelphax striatellus</name>
    <name type="common">Small brown planthopper</name>
    <name type="synonym">Delphax striatella</name>
    <dbReference type="NCBI Taxonomy" id="195883"/>
    <lineage>
        <taxon>Eukaryota</taxon>
        <taxon>Metazoa</taxon>
        <taxon>Ecdysozoa</taxon>
        <taxon>Arthropoda</taxon>
        <taxon>Hexapoda</taxon>
        <taxon>Insecta</taxon>
        <taxon>Pterygota</taxon>
        <taxon>Neoptera</taxon>
        <taxon>Paraneoptera</taxon>
        <taxon>Hemiptera</taxon>
        <taxon>Auchenorrhyncha</taxon>
        <taxon>Fulgoroidea</taxon>
        <taxon>Delphacidae</taxon>
        <taxon>Criomorphinae</taxon>
        <taxon>Laodelphax</taxon>
    </lineage>
</organism>
<comment type="function">
    <text evidence="1">Transfers mannosyl residues to the hydroxyl group of serine or threonine residues.</text>
</comment>
<dbReference type="PROSITE" id="PS50293">
    <property type="entry name" value="TPR_REGION"/>
    <property type="match status" value="2"/>
</dbReference>
<dbReference type="InterPro" id="IPR052384">
    <property type="entry name" value="TMTC_O-mannosyltransferase"/>
</dbReference>
<dbReference type="Pfam" id="PF13181">
    <property type="entry name" value="TPR_8"/>
    <property type="match status" value="3"/>
</dbReference>
<dbReference type="InParanoid" id="A0A482XG41"/>
<keyword evidence="13 17" id="KW-0472">Membrane</keyword>